<dbReference type="AntiFam" id="ANF00010">
    <property type="entry name" value="tRNA translation"/>
</dbReference>
<sequence length="40" mass="4346">MNDFRYSIVCISDYAALAQLVERFHGKEEVAGSSPASGLI</sequence>
<gene>
    <name evidence="1" type="ORF">RV14_GL002054</name>
</gene>
<dbReference type="AlphaFoldDB" id="A0A1L8W5C7"/>
<accession>A0A1L8W5C7</accession>
<evidence type="ECO:0000313" key="1">
    <source>
        <dbReference type="EMBL" id="OJG76268.1"/>
    </source>
</evidence>
<comment type="caution">
    <text evidence="1">The sequence shown here is derived from an EMBL/GenBank/DDBJ whole genome shotgun (WGS) entry which is preliminary data.</text>
</comment>
<name>A0A1L8W5C7_9ENTE</name>
<reference evidence="1 2" key="1">
    <citation type="submission" date="2014-12" db="EMBL/GenBank/DDBJ databases">
        <title>Draft genome sequences of 29 type strains of Enterococci.</title>
        <authorList>
            <person name="Zhong Z."/>
            <person name="Sun Z."/>
            <person name="Liu W."/>
            <person name="Zhang W."/>
            <person name="Zhang H."/>
        </authorList>
    </citation>
    <scope>NUCLEOTIDE SEQUENCE [LARGE SCALE GENOMIC DNA]</scope>
    <source>
        <strain evidence="1 2">DSM 15687</strain>
    </source>
</reference>
<keyword evidence="2" id="KW-1185">Reference proteome</keyword>
<organism evidence="1 2">
    <name type="scientific">Enterococcus ratti</name>
    <dbReference type="NCBI Taxonomy" id="150033"/>
    <lineage>
        <taxon>Bacteria</taxon>
        <taxon>Bacillati</taxon>
        <taxon>Bacillota</taxon>
        <taxon>Bacilli</taxon>
        <taxon>Lactobacillales</taxon>
        <taxon>Enterococcaceae</taxon>
        <taxon>Enterococcus</taxon>
    </lineage>
</organism>
<evidence type="ECO:0000313" key="2">
    <source>
        <dbReference type="Proteomes" id="UP000182152"/>
    </source>
</evidence>
<protein>
    <submittedName>
        <fullName evidence="1">Uncharacterized protein</fullName>
    </submittedName>
</protein>
<dbReference type="EMBL" id="JXLB01000062">
    <property type="protein sequence ID" value="OJG76268.1"/>
    <property type="molecule type" value="Genomic_DNA"/>
</dbReference>
<proteinExistence type="predicted"/>
<dbReference type="Proteomes" id="UP000182152">
    <property type="component" value="Unassembled WGS sequence"/>
</dbReference>